<dbReference type="GO" id="GO:0006164">
    <property type="term" value="P:purine nucleotide biosynthetic process"/>
    <property type="evidence" value="ECO:0007669"/>
    <property type="project" value="TreeGrafter"/>
</dbReference>
<dbReference type="Pfam" id="PF00156">
    <property type="entry name" value="Pribosyltran"/>
    <property type="match status" value="1"/>
</dbReference>
<dbReference type="UniPathway" id="UPA00087">
    <property type="reaction ID" value="UER00172"/>
</dbReference>
<evidence type="ECO:0000256" key="2">
    <source>
        <dbReference type="ARBA" id="ARBA00022679"/>
    </source>
</evidence>
<keyword evidence="1 10" id="KW-0963">Cytoplasm</keyword>
<evidence type="ECO:0000259" key="12">
    <source>
        <dbReference type="Pfam" id="PF13793"/>
    </source>
</evidence>
<dbReference type="GO" id="GO:0002189">
    <property type="term" value="C:ribose phosphate diphosphokinase complex"/>
    <property type="evidence" value="ECO:0007669"/>
    <property type="project" value="TreeGrafter"/>
</dbReference>
<keyword evidence="8 10" id="KW-0460">Magnesium</keyword>
<keyword evidence="14" id="KW-1185">Reference proteome</keyword>
<comment type="caution">
    <text evidence="10">Lacks conserved residue(s) required for the propagation of feature annotation.</text>
</comment>
<dbReference type="InterPro" id="IPR000836">
    <property type="entry name" value="PRTase_dom"/>
</dbReference>
<dbReference type="PANTHER" id="PTHR10210">
    <property type="entry name" value="RIBOSE-PHOSPHATE DIPHOSPHOKINASE FAMILY MEMBER"/>
    <property type="match status" value="1"/>
</dbReference>
<evidence type="ECO:0000256" key="5">
    <source>
        <dbReference type="ARBA" id="ARBA00022741"/>
    </source>
</evidence>
<feature type="domain" description="Phosphoribosyltransferase" evidence="11">
    <location>
        <begin position="152"/>
        <end position="237"/>
    </location>
</feature>
<dbReference type="AlphaFoldDB" id="M0MDT4"/>
<keyword evidence="2 10" id="KW-0808">Transferase</keyword>
<evidence type="ECO:0000256" key="8">
    <source>
        <dbReference type="ARBA" id="ARBA00022842"/>
    </source>
</evidence>
<evidence type="ECO:0000259" key="11">
    <source>
        <dbReference type="Pfam" id="PF00156"/>
    </source>
</evidence>
<comment type="similarity">
    <text evidence="10">Belongs to the ribose-phosphate pyrophosphokinase family. Class III (archaeal) subfamily.</text>
</comment>
<proteinExistence type="inferred from homology"/>
<feature type="binding site" evidence="10">
    <location>
        <position position="209"/>
    </location>
    <ligand>
        <name>D-ribose 5-phosphate</name>
        <dbReference type="ChEBI" id="CHEBI:78346"/>
    </ligand>
</feature>
<dbReference type="GO" id="GO:0016301">
    <property type="term" value="F:kinase activity"/>
    <property type="evidence" value="ECO:0007669"/>
    <property type="project" value="UniProtKB-KW"/>
</dbReference>
<keyword evidence="7 10" id="KW-0067">ATP-binding</keyword>
<comment type="catalytic activity">
    <reaction evidence="9 10">
        <text>D-ribose 5-phosphate + ATP = 5-phospho-alpha-D-ribose 1-diphosphate + AMP + H(+)</text>
        <dbReference type="Rhea" id="RHEA:15609"/>
        <dbReference type="ChEBI" id="CHEBI:15378"/>
        <dbReference type="ChEBI" id="CHEBI:30616"/>
        <dbReference type="ChEBI" id="CHEBI:58017"/>
        <dbReference type="ChEBI" id="CHEBI:78346"/>
        <dbReference type="ChEBI" id="CHEBI:456215"/>
        <dbReference type="EC" id="2.7.6.1"/>
    </reaction>
</comment>
<dbReference type="GO" id="GO:0005524">
    <property type="term" value="F:ATP binding"/>
    <property type="evidence" value="ECO:0007669"/>
    <property type="project" value="UniProtKB-KW"/>
</dbReference>
<dbReference type="CDD" id="cd06223">
    <property type="entry name" value="PRTases_typeI"/>
    <property type="match status" value="1"/>
</dbReference>
<feature type="binding site" evidence="10">
    <location>
        <begin position="89"/>
        <end position="90"/>
    </location>
    <ligand>
        <name>ATP</name>
        <dbReference type="ChEBI" id="CHEBI:30616"/>
    </ligand>
</feature>
<keyword evidence="4 10" id="KW-0545">Nucleotide biosynthesis</keyword>
<dbReference type="SMART" id="SM01400">
    <property type="entry name" value="Pribosyltran_N"/>
    <property type="match status" value="1"/>
</dbReference>
<dbReference type="PANTHER" id="PTHR10210:SF32">
    <property type="entry name" value="RIBOSE-PHOSPHATE PYROPHOSPHOKINASE 2"/>
    <property type="match status" value="1"/>
</dbReference>
<dbReference type="OrthoDB" id="371997at2157"/>
<dbReference type="Pfam" id="PF13793">
    <property type="entry name" value="Pribosyltran_N"/>
    <property type="match status" value="1"/>
</dbReference>
<dbReference type="eggNOG" id="arCOG00067">
    <property type="taxonomic scope" value="Archaea"/>
</dbReference>
<feature type="active site" evidence="10">
    <location>
        <position position="183"/>
    </location>
</feature>
<feature type="domain" description="Ribose-phosphate pyrophosphokinase N-terminal" evidence="12">
    <location>
        <begin position="1"/>
        <end position="111"/>
    </location>
</feature>
<dbReference type="InterPro" id="IPR037514">
    <property type="entry name" value="Rib-P_diPkinase_arc"/>
</dbReference>
<dbReference type="SUPFAM" id="SSF53271">
    <property type="entry name" value="PRTase-like"/>
    <property type="match status" value="2"/>
</dbReference>
<evidence type="ECO:0000313" key="14">
    <source>
        <dbReference type="Proteomes" id="UP000011568"/>
    </source>
</evidence>
<comment type="subcellular location">
    <subcellularLocation>
        <location evidence="10">Cytoplasm</location>
    </subcellularLocation>
</comment>
<dbReference type="EC" id="2.7.6.1" evidence="10"/>
<sequence length="281" mass="29291">MIVSASGSQSLASALATALDEPLAETAYERFPDGELQVAVPDFDAERAIVVCSTATSDAHIEALQLQDAVREAGANEVVTVIPYMGYARQDRAFEPGQPVSARAVARALSTGTDRVVTVNPHEESVGDFFDVPCATVDAAGRLADPLPELDDPVFIAPDAGAIDLAETVRDAYGSGETDHFEKTRHSSTDVELEPHTADVTGRDAVLVDDIIATGSTMAGAVSHLTDDAAQVFVTCVHPVFAGMARTRLARAGVAAVYGTDTIERAESVVSVAPAVAAVLD</sequence>
<comment type="pathway">
    <text evidence="10">Metabolic intermediate biosynthesis; 5-phospho-alpha-D-ribose 1-diphosphate biosynthesis; 5-phospho-alpha-D-ribose 1-diphosphate from D-ribose 5-phosphate (route I): step 1/1.</text>
</comment>
<evidence type="ECO:0000256" key="1">
    <source>
        <dbReference type="ARBA" id="ARBA00022490"/>
    </source>
</evidence>
<keyword evidence="6 10" id="KW-0418">Kinase</keyword>
<dbReference type="InterPro" id="IPR029057">
    <property type="entry name" value="PRTase-like"/>
</dbReference>
<comment type="function">
    <text evidence="10">Involved in the biosynthesis of the central metabolite phospho-alpha-D-ribosyl-1-pyrophosphate (PRPP) via the transfer of pyrophosphoryl group from ATP to 1-hydroxyl of ribose-5-phosphate (Rib-5-P).</text>
</comment>
<dbReference type="GO" id="GO:0000287">
    <property type="term" value="F:magnesium ion binding"/>
    <property type="evidence" value="ECO:0007669"/>
    <property type="project" value="UniProtKB-UniRule"/>
</dbReference>
<feature type="binding site" evidence="10">
    <location>
        <position position="122"/>
    </location>
    <ligand>
        <name>Mg(2+)</name>
        <dbReference type="ChEBI" id="CHEBI:18420"/>
        <label>1</label>
    </ligand>
</feature>
<dbReference type="Gene3D" id="3.40.50.2020">
    <property type="match status" value="2"/>
</dbReference>
<dbReference type="FunFam" id="3.40.50.2020:FF:000007">
    <property type="entry name" value="Ribose-phosphate pyrophosphokinase"/>
    <property type="match status" value="1"/>
</dbReference>
<dbReference type="Proteomes" id="UP000011568">
    <property type="component" value="Unassembled WGS sequence"/>
</dbReference>
<keyword evidence="3 10" id="KW-0479">Metal-binding</keyword>
<dbReference type="GO" id="GO:0004749">
    <property type="term" value="F:ribose phosphate diphosphokinase activity"/>
    <property type="evidence" value="ECO:0007669"/>
    <property type="project" value="UniProtKB-UniRule"/>
</dbReference>
<feature type="binding site" evidence="10">
    <location>
        <position position="159"/>
    </location>
    <ligand>
        <name>Mg(2+)</name>
        <dbReference type="ChEBI" id="CHEBI:18420"/>
        <label>2</label>
    </ligand>
</feature>
<gene>
    <name evidence="10" type="primary">prs</name>
    <name evidence="13" type="ORF">C448_09195</name>
</gene>
<name>M0MDT4_HALMO</name>
<evidence type="ECO:0000256" key="6">
    <source>
        <dbReference type="ARBA" id="ARBA00022777"/>
    </source>
</evidence>
<keyword evidence="5 10" id="KW-0547">Nucleotide-binding</keyword>
<dbReference type="InterPro" id="IPR005946">
    <property type="entry name" value="Rib-P_diPkinase"/>
</dbReference>
<evidence type="ECO:0000313" key="13">
    <source>
        <dbReference type="EMBL" id="EMA43911.1"/>
    </source>
</evidence>
<feature type="binding site" evidence="10">
    <location>
        <position position="185"/>
    </location>
    <ligand>
        <name>D-ribose 5-phosphate</name>
        <dbReference type="ChEBI" id="CHEBI:78346"/>
    </ligand>
</feature>
<comment type="caution">
    <text evidence="13">The sequence shown here is derived from an EMBL/GenBank/DDBJ whole genome shotgun (WGS) entry which is preliminary data.</text>
</comment>
<dbReference type="PATRIC" id="fig|931277.6.peg.1806"/>
<protein>
    <recommendedName>
        <fullName evidence="10">Ribose-phosphate pyrophosphokinase</fullName>
        <shortName evidence="10">RPPK</shortName>
        <ecNumber evidence="10">2.7.6.1</ecNumber>
    </recommendedName>
    <alternativeName>
        <fullName evidence="10">5-phospho-D-ribosyl alpha-1-diphosphate synthase</fullName>
    </alternativeName>
    <alternativeName>
        <fullName evidence="10">Phosphoribosyl diphosphate synthase</fullName>
    </alternativeName>
    <alternativeName>
        <fullName evidence="10">Phosphoribosyl pyrophosphate synthase</fullName>
        <shortName evidence="10">P-Rib-PP synthase</shortName>
        <shortName evidence="10">PRPP synthase</shortName>
        <shortName evidence="10">PRPPase</shortName>
    </alternativeName>
</protein>
<dbReference type="InterPro" id="IPR029099">
    <property type="entry name" value="Pribosyltran_N"/>
</dbReference>
<comment type="cofactor">
    <cofactor evidence="10">
        <name>Mg(2+)</name>
        <dbReference type="ChEBI" id="CHEBI:18420"/>
    </cofactor>
    <text evidence="10">Binds 2 Mg(2+) ions per subunit.</text>
</comment>
<dbReference type="STRING" id="931277.C448_09195"/>
<feature type="binding site" evidence="10">
    <location>
        <begin position="33"/>
        <end position="35"/>
    </location>
    <ligand>
        <name>ATP</name>
        <dbReference type="ChEBI" id="CHEBI:30616"/>
    </ligand>
</feature>
<dbReference type="RefSeq" id="WP_004054068.1">
    <property type="nucleotide sequence ID" value="NZ_AOMC01000112.1"/>
</dbReference>
<evidence type="ECO:0000256" key="9">
    <source>
        <dbReference type="ARBA" id="ARBA00049535"/>
    </source>
</evidence>
<evidence type="ECO:0000256" key="7">
    <source>
        <dbReference type="ARBA" id="ARBA00022840"/>
    </source>
</evidence>
<accession>M0MDT4</accession>
<reference evidence="13 14" key="1">
    <citation type="journal article" date="2014" name="PLoS Genet.">
        <title>Phylogenetically driven sequencing of extremely halophilic archaea reveals strategies for static and dynamic osmo-response.</title>
        <authorList>
            <person name="Becker E.A."/>
            <person name="Seitzer P.M."/>
            <person name="Tritt A."/>
            <person name="Larsen D."/>
            <person name="Krusor M."/>
            <person name="Yao A.I."/>
            <person name="Wu D."/>
            <person name="Madern D."/>
            <person name="Eisen J.A."/>
            <person name="Darling A.E."/>
            <person name="Facciotti M.T."/>
        </authorList>
    </citation>
    <scope>NUCLEOTIDE SEQUENCE [LARGE SCALE GENOMIC DNA]</scope>
    <source>
        <strain evidence="13 14">DSM 1307</strain>
    </source>
</reference>
<dbReference type="GO" id="GO:0005737">
    <property type="term" value="C:cytoplasm"/>
    <property type="evidence" value="ECO:0007669"/>
    <property type="project" value="UniProtKB-SubCell"/>
</dbReference>
<dbReference type="EMBL" id="AOMC01000112">
    <property type="protein sequence ID" value="EMA43911.1"/>
    <property type="molecule type" value="Genomic_DNA"/>
</dbReference>
<organism evidence="13 14">
    <name type="scientific">Halococcus morrhuae DSM 1307</name>
    <dbReference type="NCBI Taxonomy" id="931277"/>
    <lineage>
        <taxon>Archaea</taxon>
        <taxon>Methanobacteriati</taxon>
        <taxon>Methanobacteriota</taxon>
        <taxon>Stenosarchaea group</taxon>
        <taxon>Halobacteria</taxon>
        <taxon>Halobacteriales</taxon>
        <taxon>Halococcaceae</taxon>
        <taxon>Halococcus</taxon>
    </lineage>
</organism>
<evidence type="ECO:0000256" key="3">
    <source>
        <dbReference type="ARBA" id="ARBA00022723"/>
    </source>
</evidence>
<evidence type="ECO:0000256" key="10">
    <source>
        <dbReference type="HAMAP-Rule" id="MF_00583"/>
    </source>
</evidence>
<dbReference type="NCBIfam" id="TIGR01251">
    <property type="entry name" value="ribP_PPkin"/>
    <property type="match status" value="1"/>
</dbReference>
<evidence type="ECO:0000256" key="4">
    <source>
        <dbReference type="ARBA" id="ARBA00022727"/>
    </source>
</evidence>
<dbReference type="GO" id="GO:0006015">
    <property type="term" value="P:5-phosphoribose 1-diphosphate biosynthetic process"/>
    <property type="evidence" value="ECO:0007669"/>
    <property type="project" value="UniProtKB-UniRule"/>
</dbReference>
<dbReference type="HAMAP" id="MF_00583_A">
    <property type="entry name" value="RibP_PPkinase_A"/>
    <property type="match status" value="1"/>
</dbReference>